<comment type="similarity">
    <text evidence="6">Belongs to the azoreductase type 1 family.</text>
</comment>
<evidence type="ECO:0000259" key="7">
    <source>
        <dbReference type="Pfam" id="PF02525"/>
    </source>
</evidence>
<feature type="domain" description="Flavodoxin-like fold" evidence="7">
    <location>
        <begin position="7"/>
        <end position="206"/>
    </location>
</feature>
<dbReference type="InterPro" id="IPR029039">
    <property type="entry name" value="Flavoprotein-like_sf"/>
</dbReference>
<comment type="catalytic activity">
    <reaction evidence="5">
        <text>N,N-dimethyl-1,4-phenylenediamine + anthranilate + 2 NAD(+) = 2-(4-dimethylaminophenyl)diazenylbenzoate + 2 NADH + 2 H(+)</text>
        <dbReference type="Rhea" id="RHEA:55872"/>
        <dbReference type="ChEBI" id="CHEBI:15378"/>
        <dbReference type="ChEBI" id="CHEBI:15783"/>
        <dbReference type="ChEBI" id="CHEBI:16567"/>
        <dbReference type="ChEBI" id="CHEBI:57540"/>
        <dbReference type="ChEBI" id="CHEBI:57945"/>
        <dbReference type="ChEBI" id="CHEBI:71579"/>
        <dbReference type="EC" id="1.7.1.17"/>
    </reaction>
    <physiologicalReaction direction="right-to-left" evidence="5">
        <dbReference type="Rhea" id="RHEA:55874"/>
    </physiologicalReaction>
</comment>
<dbReference type="Proteomes" id="UP000680706">
    <property type="component" value="Plasmid pAb134-03"/>
</dbReference>
<dbReference type="InterPro" id="IPR050104">
    <property type="entry name" value="FMN-dep_NADH:Q_OxRdtase_AzoR1"/>
</dbReference>
<dbReference type="InterPro" id="IPR023048">
    <property type="entry name" value="NADH:quinone_OxRdtase_FMN_depd"/>
</dbReference>
<accession>A0ABX8B0M6</accession>
<dbReference type="SUPFAM" id="SSF52218">
    <property type="entry name" value="Flavoproteins"/>
    <property type="match status" value="1"/>
</dbReference>
<dbReference type="EMBL" id="CP074129">
    <property type="protein sequence ID" value="QUS59021.1"/>
    <property type="molecule type" value="Genomic_DNA"/>
</dbReference>
<dbReference type="Gene3D" id="3.40.50.360">
    <property type="match status" value="1"/>
</dbReference>
<gene>
    <name evidence="6" type="primary">azoR</name>
    <name evidence="8" type="ORF">KGB56_26375</name>
</gene>
<dbReference type="RefSeq" id="WP_075701437.1">
    <property type="nucleotide sequence ID" value="NZ_CP074129.1"/>
</dbReference>
<keyword evidence="1 6" id="KW-0285">Flavoprotein</keyword>
<comment type="function">
    <text evidence="6">Also exhibits azoreductase activity. Catalyzes the reductive cleavage of the azo bond in aromatic azo compounds to the corresponding amines.</text>
</comment>
<keyword evidence="2 6" id="KW-0288">FMN</keyword>
<comment type="subunit">
    <text evidence="6">Homodimer.</text>
</comment>
<keyword evidence="4 6" id="KW-0520">NAD</keyword>
<comment type="caution">
    <text evidence="6">Lacks conserved residue(s) required for the propagation of feature annotation.</text>
</comment>
<comment type="catalytic activity">
    <reaction evidence="6">
        <text>2 a quinone + NADH + H(+) = 2 a 1,4-benzosemiquinone + NAD(+)</text>
        <dbReference type="Rhea" id="RHEA:65952"/>
        <dbReference type="ChEBI" id="CHEBI:15378"/>
        <dbReference type="ChEBI" id="CHEBI:57540"/>
        <dbReference type="ChEBI" id="CHEBI:57945"/>
        <dbReference type="ChEBI" id="CHEBI:132124"/>
        <dbReference type="ChEBI" id="CHEBI:134225"/>
    </reaction>
</comment>
<evidence type="ECO:0000313" key="9">
    <source>
        <dbReference type="Proteomes" id="UP000680706"/>
    </source>
</evidence>
<keyword evidence="8" id="KW-0614">Plasmid</keyword>
<dbReference type="EC" id="1.7.1.17" evidence="6"/>
<proteinExistence type="inferred from homology"/>
<keyword evidence="3 6" id="KW-0560">Oxidoreductase</keyword>
<dbReference type="HAMAP" id="MF_01216">
    <property type="entry name" value="Azoreductase_type1"/>
    <property type="match status" value="1"/>
</dbReference>
<evidence type="ECO:0000256" key="5">
    <source>
        <dbReference type="ARBA" id="ARBA00048542"/>
    </source>
</evidence>
<evidence type="ECO:0000256" key="4">
    <source>
        <dbReference type="ARBA" id="ARBA00023027"/>
    </source>
</evidence>
<sequence length="224" mass="25007">MASAPELLIVDSSARETRSITRSLTKLFADNWKQSGDEVICRRDVGLRPPHFISETWIAAAFTPPTERSDEMRRQLALSDQLIAEIKAADVIVLGAPMYNYSMPASLKAWFDLIARVGETFSFDLSRGDYPIAPLLSGKKLVVLSSRGEFGFEKEGIRFHINALDPAIAACAHYLGAAQEDIHLISADYEEFKDERWERSVAAAREKTHNLATTLREQLEPVIA</sequence>
<evidence type="ECO:0000256" key="3">
    <source>
        <dbReference type="ARBA" id="ARBA00023002"/>
    </source>
</evidence>
<comment type="cofactor">
    <cofactor evidence="6">
        <name>FMN</name>
        <dbReference type="ChEBI" id="CHEBI:58210"/>
    </cofactor>
    <text evidence="6">Binds 1 FMN per subunit.</text>
</comment>
<protein>
    <recommendedName>
        <fullName evidence="6">FMN dependent NADH:quinone oxidoreductase</fullName>
        <ecNumber evidence="6">1.6.5.-</ecNumber>
    </recommendedName>
    <alternativeName>
        <fullName evidence="6">Azo-dye reductase</fullName>
    </alternativeName>
    <alternativeName>
        <fullName evidence="6">FMN-dependent NADH-azo compound oxidoreductase</fullName>
    </alternativeName>
    <alternativeName>
        <fullName evidence="6">FMN-dependent NADH-azoreductase</fullName>
        <ecNumber evidence="6">1.7.1.17</ecNumber>
    </alternativeName>
</protein>
<reference evidence="8 9" key="1">
    <citation type="journal article" date="2021" name="Angew. Chem. Int. Ed. Engl.">
        <title>A novel family of nonribosomal peptides modulate collective behavior in Pseudovibrio bacteria isolated from marine sponges.</title>
        <authorList>
            <person name="Ioca L.P."/>
            <person name="Dai Y."/>
            <person name="Kunakom S."/>
            <person name="Diaz-Espinosa J."/>
            <person name="Krunic A."/>
            <person name="Crnkovic C.M."/>
            <person name="Orjala J."/>
            <person name="Sanchez L.M."/>
            <person name="Ferreira A.G."/>
            <person name="Berlinck R.G.S."/>
            <person name="Eustaquio A.S."/>
        </authorList>
    </citation>
    <scope>NUCLEOTIDE SEQUENCE [LARGE SCALE GENOMIC DNA]</scope>
    <source>
        <strain evidence="8 9">Ab134</strain>
        <plasmid evidence="8 9">pAb134-03</plasmid>
    </source>
</reference>
<evidence type="ECO:0000256" key="2">
    <source>
        <dbReference type="ARBA" id="ARBA00022643"/>
    </source>
</evidence>
<feature type="binding site" evidence="6">
    <location>
        <position position="13"/>
    </location>
    <ligand>
        <name>FMN</name>
        <dbReference type="ChEBI" id="CHEBI:58210"/>
    </ligand>
</feature>
<name>A0ABX8B0M6_9HYPH</name>
<evidence type="ECO:0000313" key="8">
    <source>
        <dbReference type="EMBL" id="QUS59021.1"/>
    </source>
</evidence>
<organism evidence="8 9">
    <name type="scientific">Pseudovibrio brasiliensis</name>
    <dbReference type="NCBI Taxonomy" id="1898042"/>
    <lineage>
        <taxon>Bacteria</taxon>
        <taxon>Pseudomonadati</taxon>
        <taxon>Pseudomonadota</taxon>
        <taxon>Alphaproteobacteria</taxon>
        <taxon>Hyphomicrobiales</taxon>
        <taxon>Stappiaceae</taxon>
        <taxon>Pseudovibrio</taxon>
    </lineage>
</organism>
<evidence type="ECO:0000256" key="6">
    <source>
        <dbReference type="HAMAP-Rule" id="MF_01216"/>
    </source>
</evidence>
<dbReference type="EC" id="1.6.5.-" evidence="6"/>
<comment type="function">
    <text evidence="6">Quinone reductase that provides resistance to thiol-specific stress caused by electrophilic quinones.</text>
</comment>
<dbReference type="Pfam" id="PF02525">
    <property type="entry name" value="Flavodoxin_2"/>
    <property type="match status" value="1"/>
</dbReference>
<keyword evidence="9" id="KW-1185">Reference proteome</keyword>
<dbReference type="InterPro" id="IPR003680">
    <property type="entry name" value="Flavodoxin_fold"/>
</dbReference>
<dbReference type="PANTHER" id="PTHR43741:SF2">
    <property type="entry name" value="FMN-DEPENDENT NADH:QUINONE OXIDOREDUCTASE"/>
    <property type="match status" value="1"/>
</dbReference>
<evidence type="ECO:0000256" key="1">
    <source>
        <dbReference type="ARBA" id="ARBA00022630"/>
    </source>
</evidence>
<dbReference type="PANTHER" id="PTHR43741">
    <property type="entry name" value="FMN-DEPENDENT NADH-AZOREDUCTASE 1"/>
    <property type="match status" value="1"/>
</dbReference>
<geneLocation type="plasmid" evidence="8 9">
    <name>pAb134-03</name>
</geneLocation>